<proteinExistence type="predicted"/>
<evidence type="ECO:0000313" key="1">
    <source>
        <dbReference type="EMBL" id="AEG98326.1"/>
    </source>
</evidence>
<name>A0A0H3FUQ6_KLEAK</name>
<dbReference type="RefSeq" id="WP_015705123.1">
    <property type="nucleotide sequence ID" value="NC_015663.1"/>
</dbReference>
<accession>A0A0H3FUQ6</accession>
<evidence type="ECO:0000313" key="2">
    <source>
        <dbReference type="Proteomes" id="UP000008881"/>
    </source>
</evidence>
<dbReference type="Proteomes" id="UP000008881">
    <property type="component" value="Chromosome"/>
</dbReference>
<dbReference type="OrthoDB" id="9969250at2"/>
<dbReference type="HOGENOM" id="CLU_3311318_0_0_6"/>
<dbReference type="KEGG" id="eae:EAE_17075"/>
<gene>
    <name evidence="1" type="ordered locus">EAE_17075</name>
</gene>
<protein>
    <submittedName>
        <fullName evidence="1">Uncharacterized protein</fullName>
    </submittedName>
</protein>
<dbReference type="GeneID" id="93314728"/>
<organism evidence="1 2">
    <name type="scientific">Klebsiella aerogenes (strain ATCC 13048 / DSM 30053 / CCUG 1429 / JCM 1235 / KCTC 2190 / NBRC 13534 / NCIMB 10102 / NCTC 10006 / CDC 819-56)</name>
    <name type="common">Enterobacter aerogenes</name>
    <dbReference type="NCBI Taxonomy" id="1028307"/>
    <lineage>
        <taxon>Bacteria</taxon>
        <taxon>Pseudomonadati</taxon>
        <taxon>Pseudomonadota</taxon>
        <taxon>Gammaproteobacteria</taxon>
        <taxon>Enterobacterales</taxon>
        <taxon>Enterobacteriaceae</taxon>
        <taxon>Klebsiella/Raoultella group</taxon>
        <taxon>Klebsiella</taxon>
    </lineage>
</organism>
<keyword evidence="2" id="KW-1185">Reference proteome</keyword>
<sequence>MPLKKTVNRSSKLIFCFSDCFPELSNSMIKMNSIDI</sequence>
<dbReference type="EMBL" id="CP002824">
    <property type="protein sequence ID" value="AEG98326.1"/>
    <property type="molecule type" value="Genomic_DNA"/>
</dbReference>
<dbReference type="AlphaFoldDB" id="A0A0H3FUQ6"/>
<reference evidence="1 2" key="1">
    <citation type="journal article" date="2012" name="J. Bacteriol.">
        <title>Complete genome sequence of Enterobacter aerogenes KCTC 2190.</title>
        <authorList>
            <person name="Shin S.H."/>
            <person name="Kim S."/>
            <person name="Kim J.Y."/>
            <person name="Lee S."/>
            <person name="Um Y."/>
            <person name="Oh M.K."/>
            <person name="Kim Y.R."/>
            <person name="Lee J."/>
            <person name="Yang K.S."/>
        </authorList>
    </citation>
    <scope>NUCLEOTIDE SEQUENCE [LARGE SCALE GENOMIC DNA]</scope>
    <source>
        <strain evidence="1 2">KCTC 2190</strain>
    </source>
</reference>